<keyword evidence="2" id="KW-1185">Reference proteome</keyword>
<dbReference type="EMBL" id="KZ679126">
    <property type="protein sequence ID" value="PTB81417.1"/>
    <property type="molecule type" value="Genomic_DNA"/>
</dbReference>
<accession>A0A2T4CIL2</accession>
<evidence type="ECO:0000313" key="1">
    <source>
        <dbReference type="EMBL" id="PTB81417.1"/>
    </source>
</evidence>
<dbReference type="Proteomes" id="UP000240760">
    <property type="component" value="Unassembled WGS sequence"/>
</dbReference>
<evidence type="ECO:0000313" key="2">
    <source>
        <dbReference type="Proteomes" id="UP000240760"/>
    </source>
</evidence>
<proteinExistence type="predicted"/>
<protein>
    <submittedName>
        <fullName evidence="1">Uncharacterized protein</fullName>
    </submittedName>
</protein>
<reference evidence="1 2" key="1">
    <citation type="submission" date="2016-07" db="EMBL/GenBank/DDBJ databases">
        <title>Multiple horizontal gene transfer events from other fungi enriched the ability of initially mycotrophic Trichoderma (Ascomycota) to feed on dead plant biomass.</title>
        <authorList>
            <consortium name="DOE Joint Genome Institute"/>
            <person name="Aerts A."/>
            <person name="Atanasova L."/>
            <person name="Chenthamara K."/>
            <person name="Zhang J."/>
            <person name="Grujic M."/>
            <person name="Henrissat B."/>
            <person name="Kuo A."/>
            <person name="Salamov A."/>
            <person name="Lipzen A."/>
            <person name="Labutti K."/>
            <person name="Barry K."/>
            <person name="Miao Y."/>
            <person name="Rahimi M.J."/>
            <person name="Shen Q."/>
            <person name="Grigoriev I.V."/>
            <person name="Kubicek C.P."/>
            <person name="Druzhinina I.S."/>
        </authorList>
    </citation>
    <scope>NUCLEOTIDE SEQUENCE [LARGE SCALE GENOMIC DNA]</scope>
    <source>
        <strain evidence="1 2">ATCC 18648</strain>
    </source>
</reference>
<sequence length="112" mass="13059">MVVWSPRKPAPRVRKAWGLAIHGVVGLGSRGEHAMEVGFQTLSWANGVKVLLLPPADRCYYYPQVNDEWAFQIADRCQMLLARASWEDWSERREIVESFRHLHETDFRPPQR</sequence>
<gene>
    <name evidence="1" type="ORF">M440DRAFT_1396561</name>
</gene>
<dbReference type="AlphaFoldDB" id="A0A2T4CIL2"/>
<organism evidence="1 2">
    <name type="scientific">Trichoderma longibrachiatum ATCC 18648</name>
    <dbReference type="NCBI Taxonomy" id="983965"/>
    <lineage>
        <taxon>Eukaryota</taxon>
        <taxon>Fungi</taxon>
        <taxon>Dikarya</taxon>
        <taxon>Ascomycota</taxon>
        <taxon>Pezizomycotina</taxon>
        <taxon>Sordariomycetes</taxon>
        <taxon>Hypocreomycetidae</taxon>
        <taxon>Hypocreales</taxon>
        <taxon>Hypocreaceae</taxon>
        <taxon>Trichoderma</taxon>
    </lineage>
</organism>
<name>A0A2T4CIL2_TRILO</name>